<evidence type="ECO:0000313" key="4">
    <source>
        <dbReference type="Proteomes" id="UP001597097"/>
    </source>
</evidence>
<accession>A0ABW4GQY7</accession>
<dbReference type="PANTHER" id="PTHR37946:SF1">
    <property type="entry name" value="SLL1969 PROTEIN"/>
    <property type="match status" value="1"/>
</dbReference>
<keyword evidence="1" id="KW-0732">Signal</keyword>
<feature type="domain" description="AB hydrolase-1" evidence="2">
    <location>
        <begin position="35"/>
        <end position="113"/>
    </location>
</feature>
<dbReference type="RefSeq" id="WP_219528799.1">
    <property type="nucleotide sequence ID" value="NZ_JAHKRM010000005.1"/>
</dbReference>
<dbReference type="PANTHER" id="PTHR37946">
    <property type="entry name" value="SLL1969 PROTEIN"/>
    <property type="match status" value="1"/>
</dbReference>
<gene>
    <name evidence="3" type="ORF">ACFSJ0_47720</name>
</gene>
<name>A0ABW4GQY7_9ACTN</name>
<feature type="chain" id="PRO_5046204434" evidence="1">
    <location>
        <begin position="31"/>
        <end position="222"/>
    </location>
</feature>
<reference evidence="4" key="1">
    <citation type="journal article" date="2019" name="Int. J. Syst. Evol. Microbiol.">
        <title>The Global Catalogue of Microorganisms (GCM) 10K type strain sequencing project: providing services to taxonomists for standard genome sequencing and annotation.</title>
        <authorList>
            <consortium name="The Broad Institute Genomics Platform"/>
            <consortium name="The Broad Institute Genome Sequencing Center for Infectious Disease"/>
            <person name="Wu L."/>
            <person name="Ma J."/>
        </authorList>
    </citation>
    <scope>NUCLEOTIDE SEQUENCE [LARGE SCALE GENOMIC DNA]</scope>
    <source>
        <strain evidence="4">CGMCC 1.15399</strain>
    </source>
</reference>
<proteinExistence type="predicted"/>
<keyword evidence="4" id="KW-1185">Reference proteome</keyword>
<sequence length="222" mass="23174">MSPSPHRIRPLLIIAFALLAGVCTGSPAQGAQREPVILVHGWNGSPGEFAQMQTALEQAGYPTYAIDLPGEENVANAQAISALAEQARQEHGGSKVSIVGHSMGGLSARHYLKFLGGAAKTLSYISMGTGQLGYWPACLLPAGQGGQMCPTNSFITQLNSGDPTPDPVKYTLLASSLDDTRNDVIAGVWCRAEFAGVAHADEPSSQVFIDAVLSALDGRCPA</sequence>
<protein>
    <submittedName>
        <fullName evidence="3">Esterase/lipase family protein</fullName>
    </submittedName>
</protein>
<evidence type="ECO:0000256" key="1">
    <source>
        <dbReference type="SAM" id="SignalP"/>
    </source>
</evidence>
<dbReference type="Proteomes" id="UP001597097">
    <property type="component" value="Unassembled WGS sequence"/>
</dbReference>
<dbReference type="Pfam" id="PF00561">
    <property type="entry name" value="Abhydrolase_1"/>
    <property type="match status" value="1"/>
</dbReference>
<evidence type="ECO:0000259" key="2">
    <source>
        <dbReference type="Pfam" id="PF00561"/>
    </source>
</evidence>
<dbReference type="InterPro" id="IPR000073">
    <property type="entry name" value="AB_hydrolase_1"/>
</dbReference>
<evidence type="ECO:0000313" key="3">
    <source>
        <dbReference type="EMBL" id="MFD1544804.1"/>
    </source>
</evidence>
<organism evidence="3 4">
    <name type="scientific">Nonomuraea guangzhouensis</name>
    <dbReference type="NCBI Taxonomy" id="1291555"/>
    <lineage>
        <taxon>Bacteria</taxon>
        <taxon>Bacillati</taxon>
        <taxon>Actinomycetota</taxon>
        <taxon>Actinomycetes</taxon>
        <taxon>Streptosporangiales</taxon>
        <taxon>Streptosporangiaceae</taxon>
        <taxon>Nonomuraea</taxon>
    </lineage>
</organism>
<comment type="caution">
    <text evidence="3">The sequence shown here is derived from an EMBL/GenBank/DDBJ whole genome shotgun (WGS) entry which is preliminary data.</text>
</comment>
<dbReference type="EMBL" id="JBHUCM010000045">
    <property type="protein sequence ID" value="MFD1544804.1"/>
    <property type="molecule type" value="Genomic_DNA"/>
</dbReference>
<feature type="signal peptide" evidence="1">
    <location>
        <begin position="1"/>
        <end position="30"/>
    </location>
</feature>